<keyword evidence="2" id="KW-0812">Transmembrane</keyword>
<name>A0A2Z7DFX9_9LAMI</name>
<keyword evidence="4" id="KW-1185">Reference proteome</keyword>
<dbReference type="OrthoDB" id="2013913at2759"/>
<protein>
    <recommendedName>
        <fullName evidence="5">Transmembrane protein</fullName>
    </recommendedName>
</protein>
<organism evidence="3 4">
    <name type="scientific">Dorcoceras hygrometricum</name>
    <dbReference type="NCBI Taxonomy" id="472368"/>
    <lineage>
        <taxon>Eukaryota</taxon>
        <taxon>Viridiplantae</taxon>
        <taxon>Streptophyta</taxon>
        <taxon>Embryophyta</taxon>
        <taxon>Tracheophyta</taxon>
        <taxon>Spermatophyta</taxon>
        <taxon>Magnoliopsida</taxon>
        <taxon>eudicotyledons</taxon>
        <taxon>Gunneridae</taxon>
        <taxon>Pentapetalae</taxon>
        <taxon>asterids</taxon>
        <taxon>lamiids</taxon>
        <taxon>Lamiales</taxon>
        <taxon>Gesneriaceae</taxon>
        <taxon>Didymocarpoideae</taxon>
        <taxon>Trichosporeae</taxon>
        <taxon>Loxocarpinae</taxon>
        <taxon>Dorcoceras</taxon>
    </lineage>
</organism>
<proteinExistence type="predicted"/>
<dbReference type="Proteomes" id="UP000250235">
    <property type="component" value="Unassembled WGS sequence"/>
</dbReference>
<gene>
    <name evidence="3" type="ORF">F511_12540</name>
</gene>
<sequence>MAFRNTTYWKSMVKELRGRSSFATSAKAFADSPHLVQSSPGFIKSKLPKGDFIPVCVALGMDNSVGGFGVYTALHQLGRAPNVSGRKSRRETVPEVAEPENVAEAAEKFVKQSFFRKVAHIQGSDRQEVMSNPIGGDALARLPKGDFIPVCVALGMITLSASFGVYTALHQLGRAPNVSVRKSRRETVPEVAEPENVAEAAEKFVKQSFFRKVAHIQGSDRQEVMSNPIGGDALARPMGGK</sequence>
<dbReference type="PANTHER" id="PTHR33919">
    <property type="entry name" value="OS09G0127700 PROTEIN"/>
    <property type="match status" value="1"/>
</dbReference>
<dbReference type="AlphaFoldDB" id="A0A2Z7DFX9"/>
<reference evidence="3 4" key="1">
    <citation type="journal article" date="2015" name="Proc. Natl. Acad. Sci. U.S.A.">
        <title>The resurrection genome of Boea hygrometrica: A blueprint for survival of dehydration.</title>
        <authorList>
            <person name="Xiao L."/>
            <person name="Yang G."/>
            <person name="Zhang L."/>
            <person name="Yang X."/>
            <person name="Zhao S."/>
            <person name="Ji Z."/>
            <person name="Zhou Q."/>
            <person name="Hu M."/>
            <person name="Wang Y."/>
            <person name="Chen M."/>
            <person name="Xu Y."/>
            <person name="Jin H."/>
            <person name="Xiao X."/>
            <person name="Hu G."/>
            <person name="Bao F."/>
            <person name="Hu Y."/>
            <person name="Wan P."/>
            <person name="Li L."/>
            <person name="Deng X."/>
            <person name="Kuang T."/>
            <person name="Xiang C."/>
            <person name="Zhu J.K."/>
            <person name="Oliver M.J."/>
            <person name="He Y."/>
        </authorList>
    </citation>
    <scope>NUCLEOTIDE SEQUENCE [LARGE SCALE GENOMIC DNA]</scope>
    <source>
        <strain evidence="4">cv. XS01</strain>
    </source>
</reference>
<keyword evidence="2" id="KW-0472">Membrane</keyword>
<dbReference type="EMBL" id="KQ987226">
    <property type="protein sequence ID" value="KZV57934.1"/>
    <property type="molecule type" value="Genomic_DNA"/>
</dbReference>
<feature type="region of interest" description="Disordered" evidence="1">
    <location>
        <begin position="221"/>
        <end position="241"/>
    </location>
</feature>
<evidence type="ECO:0000313" key="3">
    <source>
        <dbReference type="EMBL" id="KZV57934.1"/>
    </source>
</evidence>
<dbReference type="PANTHER" id="PTHR33919:SF11">
    <property type="entry name" value="EXPRESSED PROTEIN"/>
    <property type="match status" value="1"/>
</dbReference>
<evidence type="ECO:0008006" key="5">
    <source>
        <dbReference type="Google" id="ProtNLM"/>
    </source>
</evidence>
<feature type="transmembrane region" description="Helical" evidence="2">
    <location>
        <begin position="147"/>
        <end position="169"/>
    </location>
</feature>
<keyword evidence="2" id="KW-1133">Transmembrane helix</keyword>
<accession>A0A2Z7DFX9</accession>
<evidence type="ECO:0000256" key="1">
    <source>
        <dbReference type="SAM" id="MobiDB-lite"/>
    </source>
</evidence>
<evidence type="ECO:0000313" key="4">
    <source>
        <dbReference type="Proteomes" id="UP000250235"/>
    </source>
</evidence>
<evidence type="ECO:0000256" key="2">
    <source>
        <dbReference type="SAM" id="Phobius"/>
    </source>
</evidence>